<dbReference type="InterPro" id="IPR024078">
    <property type="entry name" value="LmbE-like_dom_sf"/>
</dbReference>
<sequence>MPSATVVTLILAPVLLFALWHVTAHSTPPVPGFLRNKRIILLIAHPDDESMFFSPTLQALTDPALQNHLKILCMSTGNSEGIGETRRQELEKAAVTLGVRRREDVFVLDDERFKDGMDQDWKPEEVARVLASAFAPHLNTTQTSEEPQQDKEKDKRRSTGNKSKSSKQQQQQDTQKQLPQSQTTGPQASIDVLITFDKHGISGHPNHKSLYHGATLFIKQIMKGHSGYACPVTLYTLPSINILRKYGFVLDTIPTLLAGVYGTMFANVKGTRGAGTREGADRVVFVNDLKRYWKAREAMTDGHQSQMVWFRWGWIALGRYMYVNDLRSEKVIPI</sequence>
<dbReference type="Pfam" id="PF02585">
    <property type="entry name" value="PIG-L"/>
    <property type="match status" value="1"/>
</dbReference>
<feature type="compositionally biased region" description="Low complexity" evidence="3">
    <location>
        <begin position="162"/>
        <end position="182"/>
    </location>
</feature>
<dbReference type="Proteomes" id="UP000007304">
    <property type="component" value="Unassembled WGS sequence"/>
</dbReference>
<dbReference type="PANTHER" id="PTHR12993">
    <property type="entry name" value="N-ACETYLGLUCOSAMINYL-PHOSPHATIDYLINOSITOL DE-N-ACETYLASE-RELATED"/>
    <property type="match status" value="1"/>
</dbReference>
<organism evidence="5 6">
    <name type="scientific">Exophiala dermatitidis (strain ATCC 34100 / CBS 525.76 / NIH/UT8656)</name>
    <name type="common">Black yeast</name>
    <name type="synonym">Wangiella dermatitidis</name>
    <dbReference type="NCBI Taxonomy" id="858893"/>
    <lineage>
        <taxon>Eukaryota</taxon>
        <taxon>Fungi</taxon>
        <taxon>Dikarya</taxon>
        <taxon>Ascomycota</taxon>
        <taxon>Pezizomycotina</taxon>
        <taxon>Eurotiomycetes</taxon>
        <taxon>Chaetothyriomycetidae</taxon>
        <taxon>Chaetothyriales</taxon>
        <taxon>Herpotrichiellaceae</taxon>
        <taxon>Exophiala</taxon>
    </lineage>
</organism>
<evidence type="ECO:0000313" key="6">
    <source>
        <dbReference type="Proteomes" id="UP000007304"/>
    </source>
</evidence>
<evidence type="ECO:0000256" key="2">
    <source>
        <dbReference type="ARBA" id="ARBA00012176"/>
    </source>
</evidence>
<comment type="similarity">
    <text evidence="1">Belongs to the PIGL family.</text>
</comment>
<dbReference type="InterPro" id="IPR003737">
    <property type="entry name" value="GlcNAc_PI_deacetylase-related"/>
</dbReference>
<dbReference type="STRING" id="858893.H6BKS8"/>
<accession>H6BKS8</accession>
<dbReference type="OMA" id="YVLESVN"/>
<name>H6BKS8_EXODN</name>
<proteinExistence type="inferred from homology"/>
<evidence type="ECO:0000313" key="5">
    <source>
        <dbReference type="EMBL" id="EHY52712.1"/>
    </source>
</evidence>
<evidence type="ECO:0000256" key="1">
    <source>
        <dbReference type="ARBA" id="ARBA00006066"/>
    </source>
</evidence>
<dbReference type="GO" id="GO:0016020">
    <property type="term" value="C:membrane"/>
    <property type="evidence" value="ECO:0007669"/>
    <property type="project" value="GOC"/>
</dbReference>
<feature type="region of interest" description="Disordered" evidence="3">
    <location>
        <begin position="135"/>
        <end position="184"/>
    </location>
</feature>
<gene>
    <name evidence="5" type="ORF">HMPREF1120_00921</name>
</gene>
<reference evidence="5" key="1">
    <citation type="submission" date="2011-07" db="EMBL/GenBank/DDBJ databases">
        <title>The Genome Sequence of Exophiala (Wangiella) dermatitidis NIH/UT8656.</title>
        <authorList>
            <consortium name="The Broad Institute Genome Sequencing Platform"/>
            <person name="Cuomo C."/>
            <person name="Wang Z."/>
            <person name="Hunicke-Smith S."/>
            <person name="Szanislo P.J."/>
            <person name="Earl A."/>
            <person name="Young S.K."/>
            <person name="Zeng Q."/>
            <person name="Gargeya S."/>
            <person name="Fitzgerald M."/>
            <person name="Haas B."/>
            <person name="Abouelleil A."/>
            <person name="Alvarado L."/>
            <person name="Arachchi H.M."/>
            <person name="Berlin A."/>
            <person name="Brown A."/>
            <person name="Chapman S.B."/>
            <person name="Chen Z."/>
            <person name="Dunbar C."/>
            <person name="Freedman E."/>
            <person name="Gearin G."/>
            <person name="Gellesch M."/>
            <person name="Goldberg J."/>
            <person name="Griggs A."/>
            <person name="Gujja S."/>
            <person name="Heiman D."/>
            <person name="Howarth C."/>
            <person name="Larson L."/>
            <person name="Lui A."/>
            <person name="MacDonald P.J.P."/>
            <person name="Montmayeur A."/>
            <person name="Murphy C."/>
            <person name="Neiman D."/>
            <person name="Pearson M."/>
            <person name="Priest M."/>
            <person name="Roberts A."/>
            <person name="Saif S."/>
            <person name="Shea T."/>
            <person name="Shenoy N."/>
            <person name="Sisk P."/>
            <person name="Stolte C."/>
            <person name="Sykes S."/>
            <person name="Wortman J."/>
            <person name="Nusbaum C."/>
            <person name="Birren B."/>
        </authorList>
    </citation>
    <scope>NUCLEOTIDE SEQUENCE</scope>
    <source>
        <strain evidence="5">NIH/UT8656</strain>
    </source>
</reference>
<dbReference type="eggNOG" id="KOG3332">
    <property type="taxonomic scope" value="Eukaryota"/>
</dbReference>
<feature type="compositionally biased region" description="Basic and acidic residues" evidence="3">
    <location>
        <begin position="148"/>
        <end position="157"/>
    </location>
</feature>
<dbReference type="FunCoup" id="H6BKS8">
    <property type="interactions" value="535"/>
</dbReference>
<evidence type="ECO:0000256" key="4">
    <source>
        <dbReference type="SAM" id="SignalP"/>
    </source>
</evidence>
<keyword evidence="6" id="KW-1185">Reference proteome</keyword>
<dbReference type="RefSeq" id="XP_009153173.1">
    <property type="nucleotide sequence ID" value="XM_009154925.1"/>
</dbReference>
<dbReference type="SUPFAM" id="SSF102588">
    <property type="entry name" value="LmbE-like"/>
    <property type="match status" value="1"/>
</dbReference>
<feature type="chain" id="PRO_5003603426" description="N-acetylglucosaminylphosphatidylinositol deacetylase" evidence="4">
    <location>
        <begin position="25"/>
        <end position="334"/>
    </location>
</feature>
<dbReference type="AlphaFoldDB" id="H6BKS8"/>
<feature type="signal peptide" evidence="4">
    <location>
        <begin position="1"/>
        <end position="24"/>
    </location>
</feature>
<dbReference type="GeneID" id="20305560"/>
<protein>
    <recommendedName>
        <fullName evidence="2">N-acetylglucosaminylphosphatidylinositol deacetylase</fullName>
        <ecNumber evidence="2">3.5.1.89</ecNumber>
    </recommendedName>
</protein>
<keyword evidence="4" id="KW-0732">Signal</keyword>
<dbReference type="InParanoid" id="H6BKS8"/>
<dbReference type="EMBL" id="JH226130">
    <property type="protein sequence ID" value="EHY52712.1"/>
    <property type="molecule type" value="Genomic_DNA"/>
</dbReference>
<dbReference type="GO" id="GO:0000225">
    <property type="term" value="F:N-acetylglucosaminylphosphatidylinositol deacetylase activity"/>
    <property type="evidence" value="ECO:0007669"/>
    <property type="project" value="UniProtKB-EC"/>
</dbReference>
<dbReference type="VEuPathDB" id="FungiDB:HMPREF1120_00921"/>
<evidence type="ECO:0000256" key="3">
    <source>
        <dbReference type="SAM" id="MobiDB-lite"/>
    </source>
</evidence>
<dbReference type="HOGENOM" id="CLU_034979_0_0_1"/>
<dbReference type="Gene3D" id="3.40.50.10320">
    <property type="entry name" value="LmbE-like"/>
    <property type="match status" value="1"/>
</dbReference>
<dbReference type="OrthoDB" id="440160at2759"/>
<dbReference type="UniPathway" id="UPA00196"/>
<dbReference type="GO" id="GO:0006506">
    <property type="term" value="P:GPI anchor biosynthetic process"/>
    <property type="evidence" value="ECO:0007669"/>
    <property type="project" value="UniProtKB-UniPathway"/>
</dbReference>
<dbReference type="GO" id="GO:0005783">
    <property type="term" value="C:endoplasmic reticulum"/>
    <property type="evidence" value="ECO:0007669"/>
    <property type="project" value="TreeGrafter"/>
</dbReference>
<dbReference type="PANTHER" id="PTHR12993:SF11">
    <property type="entry name" value="N-ACETYLGLUCOSAMINYL-PHOSPHATIDYLINOSITOL DE-N-ACETYLASE"/>
    <property type="match status" value="1"/>
</dbReference>
<dbReference type="EC" id="3.5.1.89" evidence="2"/>